<accession>A0A369JHP8</accession>
<sequence length="118" mass="12725">TFLPSFQYLRTTFVVVQRRGPPLSCPLVSLPCSPLARPTSCPLVPATAIPKQHSDDDACVLLSTIIVYCLDIPAGMVASSPFSYPSPPRSRTGSPPSYVLRVFPSFFILPGATIDTRS</sequence>
<dbReference type="InParanoid" id="A0A369JHP8"/>
<evidence type="ECO:0000313" key="2">
    <source>
        <dbReference type="Proteomes" id="UP000076154"/>
    </source>
</evidence>
<dbReference type="AlphaFoldDB" id="A0A369JHP8"/>
<proteinExistence type="predicted"/>
<evidence type="ECO:0000313" key="1">
    <source>
        <dbReference type="EMBL" id="RDB18356.1"/>
    </source>
</evidence>
<gene>
    <name evidence="1" type="ORF">Hypma_000414</name>
</gene>
<organism evidence="1 2">
    <name type="scientific">Hypsizygus marmoreus</name>
    <name type="common">White beech mushroom</name>
    <name type="synonym">Agaricus marmoreus</name>
    <dbReference type="NCBI Taxonomy" id="39966"/>
    <lineage>
        <taxon>Eukaryota</taxon>
        <taxon>Fungi</taxon>
        <taxon>Dikarya</taxon>
        <taxon>Basidiomycota</taxon>
        <taxon>Agaricomycotina</taxon>
        <taxon>Agaricomycetes</taxon>
        <taxon>Agaricomycetidae</taxon>
        <taxon>Agaricales</taxon>
        <taxon>Tricholomatineae</taxon>
        <taxon>Lyophyllaceae</taxon>
        <taxon>Hypsizygus</taxon>
    </lineage>
</organism>
<dbReference type="EMBL" id="LUEZ02000104">
    <property type="protein sequence ID" value="RDB18356.1"/>
    <property type="molecule type" value="Genomic_DNA"/>
</dbReference>
<protein>
    <submittedName>
        <fullName evidence="1">Uncharacterized protein</fullName>
    </submittedName>
</protein>
<comment type="caution">
    <text evidence="1">The sequence shown here is derived from an EMBL/GenBank/DDBJ whole genome shotgun (WGS) entry which is preliminary data.</text>
</comment>
<feature type="non-terminal residue" evidence="1">
    <location>
        <position position="1"/>
    </location>
</feature>
<keyword evidence="2" id="KW-1185">Reference proteome</keyword>
<name>A0A369JHP8_HYPMA</name>
<reference evidence="1" key="1">
    <citation type="submission" date="2018-04" db="EMBL/GenBank/DDBJ databases">
        <title>Whole genome sequencing of Hypsizygus marmoreus.</title>
        <authorList>
            <person name="Choi I.-G."/>
            <person name="Min B."/>
            <person name="Kim J.-G."/>
            <person name="Kim S."/>
            <person name="Oh Y.-L."/>
            <person name="Kong W.-S."/>
            <person name="Park H."/>
            <person name="Jeong J."/>
            <person name="Song E.-S."/>
        </authorList>
    </citation>
    <scope>NUCLEOTIDE SEQUENCE [LARGE SCALE GENOMIC DNA]</scope>
    <source>
        <strain evidence="1">51987-8</strain>
    </source>
</reference>
<dbReference type="Proteomes" id="UP000076154">
    <property type="component" value="Unassembled WGS sequence"/>
</dbReference>